<evidence type="ECO:0000313" key="1">
    <source>
        <dbReference type="EMBL" id="ASY13677.1"/>
    </source>
</evidence>
<dbReference type="KEGG" id="nhi:B1s21160_05055"/>
<organism evidence="1 2">
    <name type="scientific">Candidatus Nanopelagicus hibericus</name>
    <dbReference type="NCBI Taxonomy" id="1884915"/>
    <lineage>
        <taxon>Bacteria</taxon>
        <taxon>Bacillati</taxon>
        <taxon>Actinomycetota</taxon>
        <taxon>Actinomycetes</taxon>
        <taxon>Candidatus Nanopelagicales</taxon>
        <taxon>Candidatus Nanopelagicaceae</taxon>
        <taxon>Candidatus Nanopelagicus</taxon>
    </lineage>
</organism>
<dbReference type="RefSeq" id="WP_041888018.1">
    <property type="nucleotide sequence ID" value="NZ_CP016771.1"/>
</dbReference>
<dbReference type="Gene3D" id="3.30.70.270">
    <property type="match status" value="1"/>
</dbReference>
<sequence length="158" mass="17933">MEKFQKEIDLVFFTNNGEIDQLTGAMAPERFDQIVKRDLAISERNQSNLSMFSITLDLKKFLTPMAGADSASIISAIEAELVKIAFSLKGIFRESDCICRVSQFGFWIFVVSKSQSESTQAIERASNLLPEYCNIAISHRRIGEKQLAWYAKIDLIHF</sequence>
<evidence type="ECO:0000313" key="2">
    <source>
        <dbReference type="Proteomes" id="UP000217171"/>
    </source>
</evidence>
<gene>
    <name evidence="1" type="ORF">B1s21160_05055</name>
</gene>
<accession>A0A249KA63</accession>
<dbReference type="InterPro" id="IPR029787">
    <property type="entry name" value="Nucleotide_cyclase"/>
</dbReference>
<keyword evidence="2" id="KW-1185">Reference proteome</keyword>
<evidence type="ECO:0008006" key="3">
    <source>
        <dbReference type="Google" id="ProtNLM"/>
    </source>
</evidence>
<dbReference type="AlphaFoldDB" id="A0A249KA63"/>
<proteinExistence type="predicted"/>
<protein>
    <recommendedName>
        <fullName evidence="3">GGDEF domain-containing protein</fullName>
    </recommendedName>
</protein>
<dbReference type="EMBL" id="CP016771">
    <property type="protein sequence ID" value="ASY13677.1"/>
    <property type="molecule type" value="Genomic_DNA"/>
</dbReference>
<dbReference type="InterPro" id="IPR043128">
    <property type="entry name" value="Rev_trsase/Diguanyl_cyclase"/>
</dbReference>
<reference evidence="1 2" key="1">
    <citation type="submission" date="2016-07" db="EMBL/GenBank/DDBJ databases">
        <title>High microdiversification within the ubiquitous acI lineage of Actinobacteria.</title>
        <authorList>
            <person name="Neuenschwander S.M."/>
            <person name="Salcher M."/>
            <person name="Ghai R."/>
            <person name="Pernthaler J."/>
        </authorList>
    </citation>
    <scope>NUCLEOTIDE SEQUENCE [LARGE SCALE GENOMIC DNA]</scope>
    <source>
        <strain evidence="1">MMS-21-160</strain>
    </source>
</reference>
<dbReference type="SUPFAM" id="SSF55073">
    <property type="entry name" value="Nucleotide cyclase"/>
    <property type="match status" value="1"/>
</dbReference>
<dbReference type="OrthoDB" id="9846627at2"/>
<dbReference type="Proteomes" id="UP000217171">
    <property type="component" value="Chromosome"/>
</dbReference>
<name>A0A249KA63_9ACTN</name>